<feature type="domain" description="PD-(D/E)XK endonuclease-like" evidence="1">
    <location>
        <begin position="658"/>
        <end position="956"/>
    </location>
</feature>
<dbReference type="InterPro" id="IPR011335">
    <property type="entry name" value="Restrct_endonuc-II-like"/>
</dbReference>
<protein>
    <submittedName>
        <fullName evidence="2">PD-(D/E)XK nuclease family protein</fullName>
    </submittedName>
</protein>
<evidence type="ECO:0000313" key="3">
    <source>
        <dbReference type="Proteomes" id="UP001141933"/>
    </source>
</evidence>
<dbReference type="RefSeq" id="WP_269876356.1">
    <property type="nucleotide sequence ID" value="NZ_JAPZVM010000001.1"/>
</dbReference>
<reference evidence="2" key="1">
    <citation type="submission" date="2022-12" db="EMBL/GenBank/DDBJ databases">
        <title>Phocaeicola acetigenes sp. nov., isolated feces from a healthy human.</title>
        <authorList>
            <person name="Do H."/>
            <person name="Ha Y.B."/>
            <person name="Kim J.-S."/>
            <person name="Suh M.K."/>
            <person name="Kim H.S."/>
            <person name="Lee J.-S."/>
        </authorList>
    </citation>
    <scope>NUCLEOTIDE SEQUENCE</scope>
    <source>
        <strain evidence="2">KGMB11183</strain>
    </source>
</reference>
<evidence type="ECO:0000313" key="2">
    <source>
        <dbReference type="EMBL" id="MCZ8371298.1"/>
    </source>
</evidence>
<comment type="caution">
    <text evidence="2">The sequence shown here is derived from an EMBL/GenBank/DDBJ whole genome shotgun (WGS) entry which is preliminary data.</text>
</comment>
<accession>A0ABT4PE35</accession>
<evidence type="ECO:0000259" key="1">
    <source>
        <dbReference type="Pfam" id="PF12705"/>
    </source>
</evidence>
<dbReference type="InterPro" id="IPR038726">
    <property type="entry name" value="PDDEXK_AddAB-type"/>
</dbReference>
<organism evidence="2 3">
    <name type="scientific">Phocaeicola acetigenes</name>
    <dbReference type="NCBI Taxonomy" id="3016083"/>
    <lineage>
        <taxon>Bacteria</taxon>
        <taxon>Pseudomonadati</taxon>
        <taxon>Bacteroidota</taxon>
        <taxon>Bacteroidia</taxon>
        <taxon>Bacteroidales</taxon>
        <taxon>Bacteroidaceae</taxon>
        <taxon>Phocaeicola</taxon>
    </lineage>
</organism>
<dbReference type="SUPFAM" id="SSF52540">
    <property type="entry name" value="P-loop containing nucleoside triphosphate hydrolases"/>
    <property type="match status" value="1"/>
</dbReference>
<sequence length="957" mass="110401">METFLQQVAHDLYQKTGGDFTDVAVVFPNKRAGLFFDEYLAKEADRPLWSPSYVSISELFRQSSDWTVGDPVKLVCDLYKIFREVTGSKETLDEFYFWGEMLIGDFDDADKNLVDTKALFSNLKDLNALMDDYDFLEEGQKEAISQFFKNFSINQVTELKQRFISLWDVLGDIYIQYRTLLASQKLAYEGMLYRRVIDELNIELLPYKKYVFVGFNVLNKVEHRLFEKLNAAGKAWFYWDYDVFYLNKTPHEAGEFIRRNLRDFPSELPASFFDHLNHPKEVTFIESPTENGQVRYLPQWIRENLTEQEKETAVVLCNEALLQPVLHALPDNIRHINITMGFPLSQTPAYSFINSLMELHVAGYNATNGRYRFAEVLSLLRHSYTRQLSAMAEELEKTLVHDNRFYPLPSELKKDAVLELLFEPQTTNLGLCTLLGEALKQVAALYNKQGSGAGAAFDQLYRESLFKAYTLVNRFHTLVESGELTVQLPTLKRLLTRVLATASIPFHGEPAIGMQVMGVLETRNLDFRHLVLLSVNEGQLPKSGGDSSFIPYNLRKAFGMTTIEHKIAVYAYYFYRMIQRAEKVTMMYNTATDGINRGELSRFMLQFLIEWEYTVKRAHLEAAQSPQGSQPIVVEKTPEVMKRMQSLFDVRVNPKAVLSPSALNYYLDCPLKFYYRAVAKLSLPDEVTGEIDSATFGTIFHDAAEHIYKDLTTHGKVINKDAIEALLKDEIRVQNYVDDAFKRLFFHVKPDEKPEYNGVQLINSAVIVKYIRQLLRNDLRHAPFTFVASEYPVFEPTEIQTPKGIIRSRIGGIIDRMDAKDNVLRIVDYKTGGDADIPANVESLFIPDKKRSNYIFQTFLYASLICKQLREKNDSRKVAPALLYIHRAASADYSPIVRMGEPRKSKEEVTDFAQHEEEFRGRLKELLEEIFHPDIPFRQTEIPEKCLYCDYKDLCKK</sequence>
<dbReference type="SUPFAM" id="SSF52980">
    <property type="entry name" value="Restriction endonuclease-like"/>
    <property type="match status" value="1"/>
</dbReference>
<gene>
    <name evidence="2" type="ORF">O6P32_01045</name>
</gene>
<dbReference type="InterPro" id="IPR011604">
    <property type="entry name" value="PDDEXK-like_dom_sf"/>
</dbReference>
<dbReference type="Proteomes" id="UP001141933">
    <property type="component" value="Unassembled WGS sequence"/>
</dbReference>
<dbReference type="EMBL" id="JAPZVM010000001">
    <property type="protein sequence ID" value="MCZ8371298.1"/>
    <property type="molecule type" value="Genomic_DNA"/>
</dbReference>
<keyword evidence="3" id="KW-1185">Reference proteome</keyword>
<proteinExistence type="predicted"/>
<dbReference type="Pfam" id="PF12705">
    <property type="entry name" value="PDDEXK_1"/>
    <property type="match status" value="1"/>
</dbReference>
<dbReference type="Gene3D" id="3.90.320.10">
    <property type="match status" value="1"/>
</dbReference>
<name>A0ABT4PE35_9BACT</name>
<dbReference type="InterPro" id="IPR027417">
    <property type="entry name" value="P-loop_NTPase"/>
</dbReference>